<evidence type="ECO:0000313" key="2">
    <source>
        <dbReference type="EMBL" id="BAU46962.1"/>
    </source>
</evidence>
<comment type="function">
    <text evidence="1">Specifically methylates the adenine in position 2030 of 23S rRNA.</text>
</comment>
<keyword evidence="1" id="KW-0949">S-adenosyl-L-methionine</keyword>
<dbReference type="EC" id="2.1.1.266" evidence="1"/>
<comment type="similarity">
    <text evidence="1">Belongs to the RlmJ family.</text>
</comment>
<sequence>MNYRHAFHAGNFADVFKHLVLVALLEALKRKEKGFAYFETHAGAGRYDLRDPAVQKTAEYRDGIGRLWRAASADPLTTAYLAAVRGVNRGPALRVYPGSPRIARALVRPQDRLGLAEREPGECARLAREFARDRQVRVECGDGYARLDAWLPPPEARGLVLLDPPYESAGEWRTVGEAVVAAHRRWSTGVYALWYPLKAGAPVARLKQALEASGVRRILVAELEVWPNDTPFRLNGCGMAMINPPWRVDEELERALPPLSGQLRQGPRATARVEWLVPE</sequence>
<dbReference type="EMBL" id="AP014936">
    <property type="protein sequence ID" value="BAU46962.1"/>
    <property type="molecule type" value="Genomic_DNA"/>
</dbReference>
<keyword evidence="3" id="KW-1185">Reference proteome</keyword>
<dbReference type="Pfam" id="PF04378">
    <property type="entry name" value="RsmJ"/>
    <property type="match status" value="1"/>
</dbReference>
<evidence type="ECO:0000256" key="1">
    <source>
        <dbReference type="HAMAP-Rule" id="MF_00934"/>
    </source>
</evidence>
<feature type="binding site" evidence="1">
    <location>
        <begin position="142"/>
        <end position="143"/>
    </location>
    <ligand>
        <name>S-adenosyl-L-methionine</name>
        <dbReference type="ChEBI" id="CHEBI:59789"/>
    </ligand>
</feature>
<proteinExistence type="inferred from homology"/>
<evidence type="ECO:0000313" key="3">
    <source>
        <dbReference type="Proteomes" id="UP000218899"/>
    </source>
</evidence>
<dbReference type="AlphaFoldDB" id="A0A1B4V3A5"/>
<dbReference type="PANTHER" id="PTHR37426:SF1">
    <property type="entry name" value="RIBOSOMAL RNA LARGE SUBUNIT METHYLTRANSFERASE J"/>
    <property type="match status" value="1"/>
</dbReference>
<dbReference type="PANTHER" id="PTHR37426">
    <property type="entry name" value="RIBOSOMAL RNA LARGE SUBUNIT METHYLTRANSFERASE J"/>
    <property type="match status" value="1"/>
</dbReference>
<feature type="binding site" evidence="1">
    <location>
        <position position="163"/>
    </location>
    <ligand>
        <name>S-adenosyl-L-methionine</name>
        <dbReference type="ChEBI" id="CHEBI:59789"/>
    </ligand>
</feature>
<feature type="binding site" evidence="1">
    <location>
        <position position="117"/>
    </location>
    <ligand>
        <name>S-adenosyl-L-methionine</name>
        <dbReference type="ChEBI" id="CHEBI:59789"/>
    </ligand>
</feature>
<gene>
    <name evidence="1" type="primary">rlmJ</name>
    <name evidence="2" type="ORF">SVA_0380</name>
</gene>
<keyword evidence="1" id="KW-0698">rRNA processing</keyword>
<dbReference type="GO" id="GO:0036307">
    <property type="term" value="F:23S rRNA (adenine(2030)-N(6))-methyltransferase activity"/>
    <property type="evidence" value="ECO:0007669"/>
    <property type="project" value="UniProtKB-UniRule"/>
</dbReference>
<feature type="active site" description="Proton acceptor" evidence="1">
    <location>
        <position position="163"/>
    </location>
</feature>
<dbReference type="InterPro" id="IPR007473">
    <property type="entry name" value="RlmJ"/>
</dbReference>
<dbReference type="Proteomes" id="UP000218899">
    <property type="component" value="Chromosome"/>
</dbReference>
<comment type="catalytic activity">
    <reaction evidence="1">
        <text>adenosine(2030) in 23S rRNA + S-adenosyl-L-methionine = N(6)-methyladenosine(2030) in 23S rRNA + S-adenosyl-L-homocysteine + H(+)</text>
        <dbReference type="Rhea" id="RHEA:43736"/>
        <dbReference type="Rhea" id="RHEA-COMP:10668"/>
        <dbReference type="Rhea" id="RHEA-COMP:10669"/>
        <dbReference type="ChEBI" id="CHEBI:15378"/>
        <dbReference type="ChEBI" id="CHEBI:57856"/>
        <dbReference type="ChEBI" id="CHEBI:59789"/>
        <dbReference type="ChEBI" id="CHEBI:74411"/>
        <dbReference type="ChEBI" id="CHEBI:74449"/>
        <dbReference type="EC" id="2.1.1.266"/>
    </reaction>
</comment>
<dbReference type="GO" id="GO:0070475">
    <property type="term" value="P:rRNA base methylation"/>
    <property type="evidence" value="ECO:0007669"/>
    <property type="project" value="UniProtKB-UniRule"/>
</dbReference>
<dbReference type="SUPFAM" id="SSF53335">
    <property type="entry name" value="S-adenosyl-L-methionine-dependent methyltransferases"/>
    <property type="match status" value="1"/>
</dbReference>
<reference evidence="2 3" key="1">
    <citation type="submission" date="2015-08" db="EMBL/GenBank/DDBJ databases">
        <title>Complete genome sequence of Sulfurifustis variabilis.</title>
        <authorList>
            <person name="Miura A."/>
            <person name="Kojima H."/>
            <person name="Fukui M."/>
        </authorList>
    </citation>
    <scope>NUCLEOTIDE SEQUENCE [LARGE SCALE GENOMIC DNA]</scope>
    <source>
        <strain evidence="3">skN76</strain>
    </source>
</reference>
<feature type="binding site" evidence="1">
    <location>
        <position position="18"/>
    </location>
    <ligand>
        <name>S-adenosyl-L-methionine</name>
        <dbReference type="ChEBI" id="CHEBI:59789"/>
    </ligand>
</feature>
<dbReference type="Gene3D" id="3.40.50.150">
    <property type="entry name" value="Vaccinia Virus protein VP39"/>
    <property type="match status" value="1"/>
</dbReference>
<accession>A0A1B4V3A5</accession>
<organism evidence="2 3">
    <name type="scientific">Sulfurifustis variabilis</name>
    <dbReference type="NCBI Taxonomy" id="1675686"/>
    <lineage>
        <taxon>Bacteria</taxon>
        <taxon>Pseudomonadati</taxon>
        <taxon>Pseudomonadota</taxon>
        <taxon>Gammaproteobacteria</taxon>
        <taxon>Acidiferrobacterales</taxon>
        <taxon>Acidiferrobacteraceae</taxon>
        <taxon>Sulfurifustis</taxon>
    </lineage>
</organism>
<dbReference type="InterPro" id="IPR029063">
    <property type="entry name" value="SAM-dependent_MTases_sf"/>
</dbReference>
<keyword evidence="1 2" id="KW-0489">Methyltransferase</keyword>
<dbReference type="GO" id="GO:0005829">
    <property type="term" value="C:cytosol"/>
    <property type="evidence" value="ECO:0007669"/>
    <property type="project" value="TreeGrafter"/>
</dbReference>
<protein>
    <recommendedName>
        <fullName evidence="1">Ribosomal RNA large subunit methyltransferase J</fullName>
        <ecNumber evidence="1">2.1.1.266</ecNumber>
    </recommendedName>
    <alternativeName>
        <fullName evidence="1">23S rRNA (adenine(2030)-N6)-methyltransferase</fullName>
    </alternativeName>
    <alternativeName>
        <fullName evidence="1">23S rRNA m6A2030 methyltransferase</fullName>
    </alternativeName>
</protein>
<feature type="binding site" evidence="1">
    <location>
        <position position="41"/>
    </location>
    <ligand>
        <name>S-adenosyl-L-methionine</name>
        <dbReference type="ChEBI" id="CHEBI:59789"/>
    </ligand>
</feature>
<comment type="subunit">
    <text evidence="1">Monomer.</text>
</comment>
<keyword evidence="1 2" id="KW-0808">Transferase</keyword>
<name>A0A1B4V3A5_9GAMM</name>
<feature type="site" description="Interaction with substrate rRNA" evidence="1">
    <location>
        <position position="3"/>
    </location>
</feature>
<feature type="binding site" evidence="1">
    <location>
        <position position="99"/>
    </location>
    <ligand>
        <name>S-adenosyl-L-methionine</name>
        <dbReference type="ChEBI" id="CHEBI:59789"/>
    </ligand>
</feature>
<dbReference type="HAMAP" id="MF_00934">
    <property type="entry name" value="23SrRNA_methyltr_J"/>
    <property type="match status" value="1"/>
</dbReference>
<dbReference type="RefSeq" id="WP_169923924.1">
    <property type="nucleotide sequence ID" value="NZ_AP014936.1"/>
</dbReference>
<dbReference type="KEGG" id="sva:SVA_0380"/>
<dbReference type="GO" id="GO:0003723">
    <property type="term" value="F:RNA binding"/>
    <property type="evidence" value="ECO:0007669"/>
    <property type="project" value="UniProtKB-UniRule"/>
</dbReference>
<keyword evidence="1" id="KW-0694">RNA-binding</keyword>